<dbReference type="AlphaFoldDB" id="A0A8J5MU40"/>
<evidence type="ECO:0000313" key="3">
    <source>
        <dbReference type="Proteomes" id="UP000747542"/>
    </source>
</evidence>
<keyword evidence="1" id="KW-0812">Transmembrane</keyword>
<gene>
    <name evidence="2" type="ORF">Hamer_G003656</name>
</gene>
<feature type="transmembrane region" description="Helical" evidence="1">
    <location>
        <begin position="20"/>
        <end position="43"/>
    </location>
</feature>
<reference evidence="2" key="1">
    <citation type="journal article" date="2021" name="Sci. Adv.">
        <title>The American lobster genome reveals insights on longevity, neural, and immune adaptations.</title>
        <authorList>
            <person name="Polinski J.M."/>
            <person name="Zimin A.V."/>
            <person name="Clark K.F."/>
            <person name="Kohn A.B."/>
            <person name="Sadowski N."/>
            <person name="Timp W."/>
            <person name="Ptitsyn A."/>
            <person name="Khanna P."/>
            <person name="Romanova D.Y."/>
            <person name="Williams P."/>
            <person name="Greenwood S.J."/>
            <person name="Moroz L.L."/>
            <person name="Walt D.R."/>
            <person name="Bodnar A.G."/>
        </authorList>
    </citation>
    <scope>NUCLEOTIDE SEQUENCE</scope>
    <source>
        <strain evidence="2">GMGI-L3</strain>
    </source>
</reference>
<keyword evidence="1" id="KW-0472">Membrane</keyword>
<name>A0A8J5MU40_HOMAM</name>
<evidence type="ECO:0000313" key="2">
    <source>
        <dbReference type="EMBL" id="KAG7164450.1"/>
    </source>
</evidence>
<comment type="caution">
    <text evidence="2">The sequence shown here is derived from an EMBL/GenBank/DDBJ whole genome shotgun (WGS) entry which is preliminary data.</text>
</comment>
<organism evidence="2 3">
    <name type="scientific">Homarus americanus</name>
    <name type="common">American lobster</name>
    <dbReference type="NCBI Taxonomy" id="6706"/>
    <lineage>
        <taxon>Eukaryota</taxon>
        <taxon>Metazoa</taxon>
        <taxon>Ecdysozoa</taxon>
        <taxon>Arthropoda</taxon>
        <taxon>Crustacea</taxon>
        <taxon>Multicrustacea</taxon>
        <taxon>Malacostraca</taxon>
        <taxon>Eumalacostraca</taxon>
        <taxon>Eucarida</taxon>
        <taxon>Decapoda</taxon>
        <taxon>Pleocyemata</taxon>
        <taxon>Astacidea</taxon>
        <taxon>Nephropoidea</taxon>
        <taxon>Nephropidae</taxon>
        <taxon>Homarus</taxon>
    </lineage>
</organism>
<proteinExistence type="predicted"/>
<sequence length="258" mass="27977">MKPNTGTRRFTVANLLLLRMVPLGVSLSSLLQVFLVGLVASVVSGQLVMTFHQDASLPDSSITKVQNVAKRCTCKMMCFSQTACTAVTIIPQNNDSFLCQLTNADSPESLLQTGKSQVITLTKGSATPKVQQVLQPYISNQTLSSGAIAGMKTACEGGSMAILNTTELIDGLIASDTNGVIDDFGIWVRLRYNPDLNQAYWKVGFFFNDTEVKSTYTVVTPTIVTDVCSTITSQKTFVFKNCKQDTAKPVACTRYVTQ</sequence>
<dbReference type="EMBL" id="JAHLQT010025476">
    <property type="protein sequence ID" value="KAG7164450.1"/>
    <property type="molecule type" value="Genomic_DNA"/>
</dbReference>
<keyword evidence="3" id="KW-1185">Reference proteome</keyword>
<protein>
    <recommendedName>
        <fullName evidence="4">Apple domain-containing protein</fullName>
    </recommendedName>
</protein>
<keyword evidence="1" id="KW-1133">Transmembrane helix</keyword>
<accession>A0A8J5MU40</accession>
<dbReference type="Proteomes" id="UP000747542">
    <property type="component" value="Unassembled WGS sequence"/>
</dbReference>
<evidence type="ECO:0008006" key="4">
    <source>
        <dbReference type="Google" id="ProtNLM"/>
    </source>
</evidence>
<evidence type="ECO:0000256" key="1">
    <source>
        <dbReference type="SAM" id="Phobius"/>
    </source>
</evidence>